<feature type="compositionally biased region" description="Polar residues" evidence="1">
    <location>
        <begin position="604"/>
        <end position="620"/>
    </location>
</feature>
<feature type="region of interest" description="Disordered" evidence="1">
    <location>
        <begin position="1"/>
        <end position="130"/>
    </location>
</feature>
<organism evidence="2 3">
    <name type="scientific">Mytilus coruscus</name>
    <name type="common">Sea mussel</name>
    <dbReference type="NCBI Taxonomy" id="42192"/>
    <lineage>
        <taxon>Eukaryota</taxon>
        <taxon>Metazoa</taxon>
        <taxon>Spiralia</taxon>
        <taxon>Lophotrochozoa</taxon>
        <taxon>Mollusca</taxon>
        <taxon>Bivalvia</taxon>
        <taxon>Autobranchia</taxon>
        <taxon>Pteriomorphia</taxon>
        <taxon>Mytilida</taxon>
        <taxon>Mytiloidea</taxon>
        <taxon>Mytilidae</taxon>
        <taxon>Mytilinae</taxon>
        <taxon>Mytilus</taxon>
    </lineage>
</organism>
<sequence length="1031" mass="115154">MGEKGGAEDRFKSASQRIPSDMGNETSKKSKKSYAFEIIDERDELNPEEVKQIVASEADNAICSIETRTKLKNEPPLPDTSPTEPGGNKSLEEPENINTHHYEKDQKENSPHSNEKSKENETDNNVTELVDTITIETNTATVVHSILSCQREEVADKLTSGEVNHENQDTEECTSGEIKNEENIRIKEKKKSKKEKDFTKRKESKKKEKLSKKEKKGSKKFSLKEGKETSNMIVNENYANVNYIPCQDTIDLAKHKDDGDKFQDEVNKENANDSADINPVQTQFGNSSVLASTVTIITEQSDEIKNIDEQREKIHDDKLDTTLNPTISTTDTSTTIDGKMDMNRQWSEQNSEVPYNSSVEDENSLDSNINIKMESPSKEDKNYLQEAFDLIDAAQSSIPSASAENNETTNGDGDPKADITLSARIRRESQTIMGESVIDHTISDESYNISNAEDNQLKTSDTENNGIAQIHPEVPPNVVNRIFNNNNNTITEVVSNGDSVNITITTINNLSDGVNDTVVLSHVASTMNNNPNESVNETIVFNPSTSTINSNLIVSDNTETTDRRVSDQSSIIEESKETGRSNESENAKLNTDISNVAIEKSLKTIPTDNQNKTINENNPGDQLLVTGNDVSESKNGNDDPDIDILKKSPMVLDKSDEYEKKKNKKQKEEEKKKQKENKKKQKSTKKKAKTDKEKVVDESNLETPVSKQELNSFCEETDEKCTKSKKETSTSGENGDKKLKITLSKSSSKSDDEKRKKKKKEKKGKGKTITPSLAETQREIPIVNKGIFDDVPIEIEVNDVDVVSLSSLSSDETDTSKCTDDKEITLKGNSKETTTDSHLLSVNEANTRPKSDEYVTLSVIKNNKENPTVETQQTQIEDTSEIMESLLNNANNEVTKPDVLNDIPKTPEITSDISTSDSPTFAESENSNQKKKSNKESKKKKRGSKLLLFRNNSDVSKVEKDIATQDVSFEQDPTTDLPKERRRSFSEFLRPVFGNIFSKTSTTSSTKTKQKRTASIEDQQSTEQKDTDSKE</sequence>
<proteinExistence type="predicted"/>
<dbReference type="OrthoDB" id="6128428at2759"/>
<dbReference type="AlphaFoldDB" id="A0A6J8CCI5"/>
<evidence type="ECO:0000256" key="1">
    <source>
        <dbReference type="SAM" id="MobiDB-lite"/>
    </source>
</evidence>
<name>A0A6J8CCI5_MYTCO</name>
<gene>
    <name evidence="2" type="ORF">MCOR_27461</name>
</gene>
<feature type="compositionally biased region" description="Low complexity" evidence="1">
    <location>
        <begin position="906"/>
        <end position="927"/>
    </location>
</feature>
<feature type="compositionally biased region" description="Basic residues" evidence="1">
    <location>
        <begin position="674"/>
        <end position="689"/>
    </location>
</feature>
<evidence type="ECO:0000313" key="3">
    <source>
        <dbReference type="Proteomes" id="UP000507470"/>
    </source>
</evidence>
<feature type="region of interest" description="Disordered" evidence="1">
    <location>
        <begin position="807"/>
        <end position="852"/>
    </location>
</feature>
<keyword evidence="3" id="KW-1185">Reference proteome</keyword>
<feature type="region of interest" description="Disordered" evidence="1">
    <location>
        <begin position="158"/>
        <end position="225"/>
    </location>
</feature>
<feature type="compositionally biased region" description="Basic and acidic residues" evidence="1">
    <location>
        <begin position="573"/>
        <end position="586"/>
    </location>
</feature>
<evidence type="ECO:0000313" key="2">
    <source>
        <dbReference type="EMBL" id="CAC5392537.1"/>
    </source>
</evidence>
<feature type="compositionally biased region" description="Basic and acidic residues" evidence="1">
    <location>
        <begin position="719"/>
        <end position="739"/>
    </location>
</feature>
<feature type="compositionally biased region" description="Basic and acidic residues" evidence="1">
    <location>
        <begin position="814"/>
        <end position="835"/>
    </location>
</feature>
<reference evidence="2 3" key="1">
    <citation type="submission" date="2020-06" db="EMBL/GenBank/DDBJ databases">
        <authorList>
            <person name="Li R."/>
            <person name="Bekaert M."/>
        </authorList>
    </citation>
    <scope>NUCLEOTIDE SEQUENCE [LARGE SCALE GENOMIC DNA]</scope>
    <source>
        <strain evidence="3">wild</strain>
    </source>
</reference>
<protein>
    <submittedName>
        <fullName evidence="2">Uncharacterized protein</fullName>
    </submittedName>
</protein>
<feature type="compositionally biased region" description="Basic and acidic residues" evidence="1">
    <location>
        <begin position="98"/>
        <end position="121"/>
    </location>
</feature>
<accession>A0A6J8CCI5</accession>
<feature type="compositionally biased region" description="Polar residues" evidence="1">
    <location>
        <begin position="836"/>
        <end position="846"/>
    </location>
</feature>
<feature type="region of interest" description="Disordered" evidence="1">
    <location>
        <begin position="893"/>
        <end position="1031"/>
    </location>
</feature>
<feature type="compositionally biased region" description="Low complexity" evidence="1">
    <location>
        <begin position="998"/>
        <end position="1007"/>
    </location>
</feature>
<feature type="compositionally biased region" description="Polar residues" evidence="1">
    <location>
        <begin position="701"/>
        <end position="711"/>
    </location>
</feature>
<feature type="compositionally biased region" description="Polar residues" evidence="1">
    <location>
        <begin position="965"/>
        <end position="974"/>
    </location>
</feature>
<feature type="region of interest" description="Disordered" evidence="1">
    <location>
        <begin position="553"/>
        <end position="777"/>
    </location>
</feature>
<feature type="compositionally biased region" description="Basic residues" evidence="1">
    <location>
        <begin position="202"/>
        <end position="221"/>
    </location>
</feature>
<dbReference type="EMBL" id="CACVKT020004988">
    <property type="protein sequence ID" value="CAC5392537.1"/>
    <property type="molecule type" value="Genomic_DNA"/>
</dbReference>
<dbReference type="Proteomes" id="UP000507470">
    <property type="component" value="Unassembled WGS sequence"/>
</dbReference>
<feature type="compositionally biased region" description="Basic residues" evidence="1">
    <location>
        <begin position="929"/>
        <end position="944"/>
    </location>
</feature>
<feature type="compositionally biased region" description="Basic and acidic residues" evidence="1">
    <location>
        <begin position="653"/>
        <end position="673"/>
    </location>
</feature>
<feature type="compositionally biased region" description="Basic and acidic residues" evidence="1">
    <location>
        <begin position="1"/>
        <end position="12"/>
    </location>
</feature>
<feature type="compositionally biased region" description="Basic residues" evidence="1">
    <location>
        <begin position="755"/>
        <end position="766"/>
    </location>
</feature>